<evidence type="ECO:0000313" key="7">
    <source>
        <dbReference type="Proteomes" id="UP000326857"/>
    </source>
</evidence>
<dbReference type="AlphaFoldDB" id="A0A5E8AK99"/>
<dbReference type="GO" id="GO:0000976">
    <property type="term" value="F:transcription cis-regulatory region binding"/>
    <property type="evidence" value="ECO:0007669"/>
    <property type="project" value="TreeGrafter"/>
</dbReference>
<dbReference type="GO" id="GO:0003700">
    <property type="term" value="F:DNA-binding transcription factor activity"/>
    <property type="evidence" value="ECO:0007669"/>
    <property type="project" value="TreeGrafter"/>
</dbReference>
<accession>A0A5E8AK99</accession>
<dbReference type="Proteomes" id="UP000326857">
    <property type="component" value="Unassembled WGS sequence"/>
</dbReference>
<evidence type="ECO:0000259" key="5">
    <source>
        <dbReference type="PROSITE" id="PS50977"/>
    </source>
</evidence>
<dbReference type="PANTHER" id="PTHR30055">
    <property type="entry name" value="HTH-TYPE TRANSCRIPTIONAL REGULATOR RUTR"/>
    <property type="match status" value="1"/>
</dbReference>
<reference evidence="6 7" key="1">
    <citation type="submission" date="2019-09" db="EMBL/GenBank/DDBJ databases">
        <authorList>
            <person name="Dittami M. S."/>
        </authorList>
    </citation>
    <scope>NUCLEOTIDE SEQUENCE [LARGE SCALE GENOMIC DNA]</scope>
    <source>
        <strain evidence="6">SPHINGO391</strain>
    </source>
</reference>
<evidence type="ECO:0000256" key="4">
    <source>
        <dbReference type="PROSITE-ProRule" id="PRU00335"/>
    </source>
</evidence>
<evidence type="ECO:0000256" key="3">
    <source>
        <dbReference type="ARBA" id="ARBA00023163"/>
    </source>
</evidence>
<proteinExistence type="predicted"/>
<evidence type="ECO:0000313" key="6">
    <source>
        <dbReference type="EMBL" id="VVT31479.1"/>
    </source>
</evidence>
<evidence type="ECO:0000256" key="2">
    <source>
        <dbReference type="ARBA" id="ARBA00023125"/>
    </source>
</evidence>
<dbReference type="Gene3D" id="1.10.357.10">
    <property type="entry name" value="Tetracycline Repressor, domain 2"/>
    <property type="match status" value="1"/>
</dbReference>
<protein>
    <recommendedName>
        <fullName evidence="5">HTH tetR-type domain-containing protein</fullName>
    </recommendedName>
</protein>
<feature type="domain" description="HTH tetR-type" evidence="5">
    <location>
        <begin position="6"/>
        <end position="65"/>
    </location>
</feature>
<gene>
    <name evidence="6" type="ORF">SPHINGO391_520176</name>
</gene>
<keyword evidence="2 4" id="KW-0238">DNA-binding</keyword>
<organism evidence="6 7">
    <name type="scientific">Sphingomonas aurantiaca</name>
    <dbReference type="NCBI Taxonomy" id="185949"/>
    <lineage>
        <taxon>Bacteria</taxon>
        <taxon>Pseudomonadati</taxon>
        <taxon>Pseudomonadota</taxon>
        <taxon>Alphaproteobacteria</taxon>
        <taxon>Sphingomonadales</taxon>
        <taxon>Sphingomonadaceae</taxon>
        <taxon>Sphingomonas</taxon>
    </lineage>
</organism>
<dbReference type="RefSeq" id="WP_151992079.1">
    <property type="nucleotide sequence ID" value="NZ_LR701528.1"/>
</dbReference>
<dbReference type="PANTHER" id="PTHR30055:SF234">
    <property type="entry name" value="HTH-TYPE TRANSCRIPTIONAL REGULATOR BETI"/>
    <property type="match status" value="1"/>
</dbReference>
<dbReference type="SUPFAM" id="SSF46689">
    <property type="entry name" value="Homeodomain-like"/>
    <property type="match status" value="1"/>
</dbReference>
<dbReference type="InterPro" id="IPR001647">
    <property type="entry name" value="HTH_TetR"/>
</dbReference>
<name>A0A5E8AK99_9SPHN</name>
<sequence length="182" mass="19419">MRKDAAARRDKLIEVAAMLFERDGYDIPLDAIVTTAGLGRATLYRNFPDRTALMAAVLVYKLAELEQFVAAHDDDTTLLKAFVRKCGLNVLLHAPAVECLKADTSTGAVQESIAVMTARADVLLDQIVMRSHAAGTLCAGATAAHLRIVNKMVAAAACEPTEAQSNRLDVAVEIVTGGLSPR</sequence>
<dbReference type="PRINTS" id="PR00455">
    <property type="entry name" value="HTHTETR"/>
</dbReference>
<dbReference type="Pfam" id="PF00440">
    <property type="entry name" value="TetR_N"/>
    <property type="match status" value="1"/>
</dbReference>
<keyword evidence="1" id="KW-0805">Transcription regulation</keyword>
<keyword evidence="3" id="KW-0804">Transcription</keyword>
<evidence type="ECO:0000256" key="1">
    <source>
        <dbReference type="ARBA" id="ARBA00023015"/>
    </source>
</evidence>
<dbReference type="InterPro" id="IPR009057">
    <property type="entry name" value="Homeodomain-like_sf"/>
</dbReference>
<dbReference type="PROSITE" id="PS50977">
    <property type="entry name" value="HTH_TETR_2"/>
    <property type="match status" value="1"/>
</dbReference>
<feature type="DNA-binding region" description="H-T-H motif" evidence="4">
    <location>
        <begin position="28"/>
        <end position="47"/>
    </location>
</feature>
<dbReference type="InterPro" id="IPR050109">
    <property type="entry name" value="HTH-type_TetR-like_transc_reg"/>
</dbReference>
<dbReference type="EMBL" id="CABVLI010000048">
    <property type="protein sequence ID" value="VVT31479.1"/>
    <property type="molecule type" value="Genomic_DNA"/>
</dbReference>